<reference evidence="1" key="1">
    <citation type="journal article" date="2013" name="Genome Announc.">
        <title>Draft Genome Sequence of Agarivorans albus Strain MKT 106T, an Agarolytic Marine Bacterium.</title>
        <authorList>
            <person name="Yasuike M."/>
            <person name="Nakamura Y."/>
            <person name="Kai W."/>
            <person name="Fujiwara A."/>
            <person name="Fukui Y."/>
            <person name="Satomi M."/>
            <person name="Sano M."/>
        </authorList>
    </citation>
    <scope>NUCLEOTIDE SEQUENCE [LARGE SCALE GENOMIC DNA]</scope>
</reference>
<gene>
    <name evidence="1" type="ORF">AALB_1901</name>
</gene>
<dbReference type="AlphaFoldDB" id="R9PT53"/>
<organism evidence="1 2">
    <name type="scientific">Agarivorans albus MKT 106</name>
    <dbReference type="NCBI Taxonomy" id="1331007"/>
    <lineage>
        <taxon>Bacteria</taxon>
        <taxon>Pseudomonadati</taxon>
        <taxon>Pseudomonadota</taxon>
        <taxon>Gammaproteobacteria</taxon>
        <taxon>Alteromonadales</taxon>
        <taxon>Alteromonadaceae</taxon>
        <taxon>Agarivorans</taxon>
    </lineage>
</organism>
<dbReference type="Gene3D" id="3.40.50.10220">
    <property type="entry name" value="DNA polymerase III, psi subunit"/>
    <property type="match status" value="1"/>
</dbReference>
<dbReference type="Proteomes" id="UP000014461">
    <property type="component" value="Unassembled WGS sequence"/>
</dbReference>
<proteinExistence type="predicted"/>
<dbReference type="GO" id="GO:0006260">
    <property type="term" value="P:DNA replication"/>
    <property type="evidence" value="ECO:0007669"/>
    <property type="project" value="InterPro"/>
</dbReference>
<evidence type="ECO:0008006" key="3">
    <source>
        <dbReference type="Google" id="ProtNLM"/>
    </source>
</evidence>
<dbReference type="STRING" id="1331007.AALB_1901"/>
<sequence length="129" mass="14755">MMIDKQARQYLQEMDIDVWLKRATPVSKTLRASQSWPLVLIIEPAVLEQHLALFKGIVAAMKLEWADIHICSAAHFPEAIDSWVLWADPLNTAPKHSKILFCDPQQLASDKQAKRILWQQICAQILKQA</sequence>
<accession>R9PT53</accession>
<dbReference type="OrthoDB" id="5609147at2"/>
<dbReference type="EMBL" id="BARX01000011">
    <property type="protein sequence ID" value="GAD01821.1"/>
    <property type="molecule type" value="Genomic_DNA"/>
</dbReference>
<name>R9PT53_AGAAL</name>
<comment type="caution">
    <text evidence="1">The sequence shown here is derived from an EMBL/GenBank/DDBJ whole genome shotgun (WGS) entry which is preliminary data.</text>
</comment>
<protein>
    <recommendedName>
        <fullName evidence="3">DNA polymerase III subunit psi</fullName>
    </recommendedName>
</protein>
<dbReference type="InterPro" id="IPR004615">
    <property type="entry name" value="DNA_pol_III_psi"/>
</dbReference>
<keyword evidence="2" id="KW-1185">Reference proteome</keyword>
<evidence type="ECO:0000313" key="2">
    <source>
        <dbReference type="Proteomes" id="UP000014461"/>
    </source>
</evidence>
<evidence type="ECO:0000313" key="1">
    <source>
        <dbReference type="EMBL" id="GAD01821.1"/>
    </source>
</evidence>
<dbReference type="GO" id="GO:0008408">
    <property type="term" value="F:3'-5' exonuclease activity"/>
    <property type="evidence" value="ECO:0007669"/>
    <property type="project" value="InterPro"/>
</dbReference>
<dbReference type="RefSeq" id="WP_016401589.1">
    <property type="nucleotide sequence ID" value="NZ_BARX01000011.1"/>
</dbReference>
<dbReference type="GO" id="GO:0003887">
    <property type="term" value="F:DNA-directed DNA polymerase activity"/>
    <property type="evidence" value="ECO:0007669"/>
    <property type="project" value="InterPro"/>
</dbReference>
<dbReference type="Pfam" id="PF03603">
    <property type="entry name" value="DNA_III_psi"/>
    <property type="match status" value="1"/>
</dbReference>
<dbReference type="SUPFAM" id="SSF102220">
    <property type="entry name" value="DNA polymerase III psi subunit"/>
    <property type="match status" value="1"/>
</dbReference>
<dbReference type="InterPro" id="IPR036654">
    <property type="entry name" value="DNA_pol_III_psi_sf"/>
</dbReference>